<dbReference type="InterPro" id="IPR035372">
    <property type="entry name" value="MCD_N"/>
</dbReference>
<dbReference type="PANTHER" id="PTHR28641">
    <property type="match status" value="1"/>
</dbReference>
<gene>
    <name evidence="3" type="ORF">RYS15_05415</name>
</gene>
<organism evidence="3 4">
    <name type="scientific">Marinobacter xestospongiae</name>
    <dbReference type="NCBI Taxonomy" id="994319"/>
    <lineage>
        <taxon>Bacteria</taxon>
        <taxon>Pseudomonadati</taxon>
        <taxon>Pseudomonadota</taxon>
        <taxon>Gammaproteobacteria</taxon>
        <taxon>Pseudomonadales</taxon>
        <taxon>Marinobacteraceae</taxon>
        <taxon>Marinobacter</taxon>
    </lineage>
</organism>
<evidence type="ECO:0000313" key="4">
    <source>
        <dbReference type="Proteomes" id="UP001269819"/>
    </source>
</evidence>
<feature type="domain" description="Malonyl-CoA decarboxylase C-terminal" evidence="1">
    <location>
        <begin position="183"/>
        <end position="428"/>
    </location>
</feature>
<reference evidence="3 4" key="1">
    <citation type="submission" date="2023-10" db="EMBL/GenBank/DDBJ databases">
        <title>Characteristics and mechanism of a salt-tolerant marine origin heterotrophic nitrifying- aerobic denitrifying bacteria Marinobacter xestospongiae HN1.</title>
        <authorList>
            <person name="Qi R."/>
        </authorList>
    </citation>
    <scope>NUCLEOTIDE SEQUENCE [LARGE SCALE GENOMIC DNA]</scope>
    <source>
        <strain evidence="3 4">HN1</strain>
    </source>
</reference>
<dbReference type="Gene3D" id="1.20.140.90">
    <property type="entry name" value="Malonyl-CoA decarboxylase, oligemerization domain"/>
    <property type="match status" value="1"/>
</dbReference>
<comment type="caution">
    <text evidence="3">The sequence shown here is derived from an EMBL/GenBank/DDBJ whole genome shotgun (WGS) entry which is preliminary data.</text>
</comment>
<dbReference type="Pfam" id="PF17408">
    <property type="entry name" value="MCD_N"/>
    <property type="match status" value="1"/>
</dbReference>
<dbReference type="RefSeq" id="WP_316972951.1">
    <property type="nucleotide sequence ID" value="NZ_JAWIIJ010000003.1"/>
</dbReference>
<accession>A0ABU3VVB8</accession>
<feature type="domain" description="Malonyl-CoA decarboxylase N-terminal" evidence="2">
    <location>
        <begin position="94"/>
        <end position="180"/>
    </location>
</feature>
<dbReference type="InterPro" id="IPR007956">
    <property type="entry name" value="Malonyl_CoA_deC_C"/>
</dbReference>
<evidence type="ECO:0000259" key="2">
    <source>
        <dbReference type="Pfam" id="PF17408"/>
    </source>
</evidence>
<dbReference type="EMBL" id="JAWIIJ010000003">
    <property type="protein sequence ID" value="MDV2078110.1"/>
    <property type="molecule type" value="Genomic_DNA"/>
</dbReference>
<evidence type="ECO:0000313" key="3">
    <source>
        <dbReference type="EMBL" id="MDV2078110.1"/>
    </source>
</evidence>
<sequence>MQSQPANIFERAFKRLVPGGDAGAGRRAANESLTVAADLPEADLDVVRQWIDHCLAENGGQVAARNRAAELGRTYLTLSRQGRIRFLGLLAEHYGVDEARVGREIDHWQAAGSGQKTAVAQALRQALEPSRVALLKQFNGVPSGVKFLVDMREELLGLRKEHPSLQPLETDLKELLSHWFDVGLLQLEEISWRSGAVLLEKLIAYEAVHAIKSWSDLKNRLDSDRRCFAFMHPSMPDEPLIFVEVALVSGMADNVQALLDESAPTQDLEAADTAIFYSISNAQRGLAGISFGNFLIKQVVRKLREEFPQLKQFATLSPIPGFCRWLNQSDADTLRGLPGGEQWLSLPPPRTPEQLDPNGNNEVRRDALTRLAASYLCQVRRQGNKAQDPVAHFHLSNGAQVARLNWLADSSDKGLKQSAGLMVNYLYELPKIEQRSERYTSEGAIAQSSAIKKLLK</sequence>
<dbReference type="InterPro" id="IPR038917">
    <property type="entry name" value="Malonyl_CoA_deC"/>
</dbReference>
<dbReference type="Proteomes" id="UP001269819">
    <property type="component" value="Unassembled WGS sequence"/>
</dbReference>
<keyword evidence="4" id="KW-1185">Reference proteome</keyword>
<name>A0ABU3VVB8_9GAMM</name>
<dbReference type="Gene3D" id="3.40.630.150">
    <property type="entry name" value="Malonyl-CoA decarboxylase, catalytic domain"/>
    <property type="match status" value="1"/>
</dbReference>
<protein>
    <submittedName>
        <fullName evidence="3">Malonyl-CoA decarboxylase</fullName>
    </submittedName>
</protein>
<dbReference type="PANTHER" id="PTHR28641:SF1">
    <property type="entry name" value="MALONYL-COA DECARBOXYLASE, MITOCHONDRIAL"/>
    <property type="match status" value="1"/>
</dbReference>
<proteinExistence type="predicted"/>
<dbReference type="Pfam" id="PF05292">
    <property type="entry name" value="MCD"/>
    <property type="match status" value="1"/>
</dbReference>
<evidence type="ECO:0000259" key="1">
    <source>
        <dbReference type="Pfam" id="PF05292"/>
    </source>
</evidence>
<dbReference type="InterPro" id="IPR038351">
    <property type="entry name" value="MCD_N_sf"/>
</dbReference>
<dbReference type="InterPro" id="IPR042303">
    <property type="entry name" value="Malonyl_CoA_deC_C_sf"/>
</dbReference>